<evidence type="ECO:0000256" key="6">
    <source>
        <dbReference type="SAM" id="MobiDB-lite"/>
    </source>
</evidence>
<dbReference type="InterPro" id="IPR044810">
    <property type="entry name" value="WRKY_plant"/>
</dbReference>
<evidence type="ECO:0000256" key="5">
    <source>
        <dbReference type="ARBA" id="ARBA00023242"/>
    </source>
</evidence>
<keyword evidence="3" id="KW-0238">DNA-binding</keyword>
<evidence type="ECO:0000313" key="9">
    <source>
        <dbReference type="Proteomes" id="UP000652761"/>
    </source>
</evidence>
<sequence>MAVPEAKCPPPSSDLSAAVGGVRRGRELAAQLVALLRRESGQHAVEDEAGGLAEQVLASFSTALSALDASGESSGLASPPRFDHGGSEGETGRRRFRPAGERRRGQTRRSQPYGWTRVETTTLEDGYTWRKYGQKEIRDAKYPRCYFRCTHKHAQGCQAARQVQKSEQDPSMFLITYLGQHTCKQPAAPLRPDAAEPFVITFGSPVPALAGGPRLPPPQPFPQAEQETEDDALSRNGSSSPEYLMLPELTPLDASEPASGRGISTVAPDVAGDVTSGFLGVDFIGKSFQFDDMLGLEHDDFTFVFY</sequence>
<dbReference type="SMR" id="A0A843UZX5"/>
<protein>
    <recommendedName>
        <fullName evidence="7">WRKY domain-containing protein</fullName>
    </recommendedName>
</protein>
<keyword evidence="4" id="KW-0804">Transcription</keyword>
<dbReference type="GO" id="GO:0000976">
    <property type="term" value="F:transcription cis-regulatory region binding"/>
    <property type="evidence" value="ECO:0007669"/>
    <property type="project" value="TreeGrafter"/>
</dbReference>
<organism evidence="8 9">
    <name type="scientific">Colocasia esculenta</name>
    <name type="common">Wild taro</name>
    <name type="synonym">Arum esculentum</name>
    <dbReference type="NCBI Taxonomy" id="4460"/>
    <lineage>
        <taxon>Eukaryota</taxon>
        <taxon>Viridiplantae</taxon>
        <taxon>Streptophyta</taxon>
        <taxon>Embryophyta</taxon>
        <taxon>Tracheophyta</taxon>
        <taxon>Spermatophyta</taxon>
        <taxon>Magnoliopsida</taxon>
        <taxon>Liliopsida</taxon>
        <taxon>Araceae</taxon>
        <taxon>Aroideae</taxon>
        <taxon>Colocasieae</taxon>
        <taxon>Colocasia</taxon>
    </lineage>
</organism>
<evidence type="ECO:0000256" key="1">
    <source>
        <dbReference type="ARBA" id="ARBA00004123"/>
    </source>
</evidence>
<comment type="caution">
    <text evidence="8">The sequence shown here is derived from an EMBL/GenBank/DDBJ whole genome shotgun (WGS) entry which is preliminary data.</text>
</comment>
<dbReference type="GO" id="GO:0005634">
    <property type="term" value="C:nucleus"/>
    <property type="evidence" value="ECO:0007669"/>
    <property type="project" value="UniProtKB-SubCell"/>
</dbReference>
<evidence type="ECO:0000256" key="4">
    <source>
        <dbReference type="ARBA" id="ARBA00023163"/>
    </source>
</evidence>
<keyword evidence="5" id="KW-0539">Nucleus</keyword>
<feature type="domain" description="WRKY" evidence="7">
    <location>
        <begin position="118"/>
        <end position="186"/>
    </location>
</feature>
<dbReference type="PROSITE" id="PS50811">
    <property type="entry name" value="WRKY"/>
    <property type="match status" value="1"/>
</dbReference>
<gene>
    <name evidence="8" type="ORF">Taro_019623</name>
</gene>
<dbReference type="InterPro" id="IPR003657">
    <property type="entry name" value="WRKY_dom"/>
</dbReference>
<dbReference type="SUPFAM" id="SSF118290">
    <property type="entry name" value="WRKY DNA-binding domain"/>
    <property type="match status" value="1"/>
</dbReference>
<dbReference type="PANTHER" id="PTHR32096:SF146">
    <property type="entry name" value="WRKY TRANSCRIPTION FACTOR 19-RELATED"/>
    <property type="match status" value="1"/>
</dbReference>
<reference evidence="8" key="1">
    <citation type="submission" date="2017-07" db="EMBL/GenBank/DDBJ databases">
        <title>Taro Niue Genome Assembly and Annotation.</title>
        <authorList>
            <person name="Atibalentja N."/>
            <person name="Keating K."/>
            <person name="Fields C.J."/>
        </authorList>
    </citation>
    <scope>NUCLEOTIDE SEQUENCE</scope>
    <source>
        <strain evidence="8">Niue_2</strain>
        <tissue evidence="8">Leaf</tissue>
    </source>
</reference>
<keyword evidence="2" id="KW-0805">Transcription regulation</keyword>
<evidence type="ECO:0000259" key="7">
    <source>
        <dbReference type="PROSITE" id="PS50811"/>
    </source>
</evidence>
<dbReference type="AlphaFoldDB" id="A0A843UZX5"/>
<feature type="compositionally biased region" description="Basic and acidic residues" evidence="6">
    <location>
        <begin position="81"/>
        <end position="104"/>
    </location>
</feature>
<dbReference type="GO" id="GO:0003700">
    <property type="term" value="F:DNA-binding transcription factor activity"/>
    <property type="evidence" value="ECO:0007669"/>
    <property type="project" value="InterPro"/>
</dbReference>
<dbReference type="Proteomes" id="UP000652761">
    <property type="component" value="Unassembled WGS sequence"/>
</dbReference>
<comment type="subcellular location">
    <subcellularLocation>
        <location evidence="1">Nucleus</location>
    </subcellularLocation>
</comment>
<dbReference type="PANTHER" id="PTHR32096">
    <property type="entry name" value="WRKY TRANSCRIPTION FACTOR 30-RELATED-RELATED"/>
    <property type="match status" value="1"/>
</dbReference>
<feature type="region of interest" description="Disordered" evidence="6">
    <location>
        <begin position="70"/>
        <end position="111"/>
    </location>
</feature>
<dbReference type="OrthoDB" id="2021064at2759"/>
<dbReference type="InterPro" id="IPR036576">
    <property type="entry name" value="WRKY_dom_sf"/>
</dbReference>
<proteinExistence type="predicted"/>
<evidence type="ECO:0000313" key="8">
    <source>
        <dbReference type="EMBL" id="MQL87104.1"/>
    </source>
</evidence>
<name>A0A843UZX5_COLES</name>
<dbReference type="Pfam" id="PF03106">
    <property type="entry name" value="WRKY"/>
    <property type="match status" value="1"/>
</dbReference>
<dbReference type="Gene3D" id="2.20.25.80">
    <property type="entry name" value="WRKY domain"/>
    <property type="match status" value="1"/>
</dbReference>
<keyword evidence="9" id="KW-1185">Reference proteome</keyword>
<accession>A0A843UZX5</accession>
<evidence type="ECO:0000256" key="2">
    <source>
        <dbReference type="ARBA" id="ARBA00023015"/>
    </source>
</evidence>
<evidence type="ECO:0000256" key="3">
    <source>
        <dbReference type="ARBA" id="ARBA00023125"/>
    </source>
</evidence>
<feature type="region of interest" description="Disordered" evidence="6">
    <location>
        <begin position="209"/>
        <end position="240"/>
    </location>
</feature>
<dbReference type="SMART" id="SM00774">
    <property type="entry name" value="WRKY"/>
    <property type="match status" value="1"/>
</dbReference>
<dbReference type="EMBL" id="NMUH01000952">
    <property type="protein sequence ID" value="MQL87104.1"/>
    <property type="molecule type" value="Genomic_DNA"/>
</dbReference>